<keyword evidence="5" id="KW-1273">Viral capsid maturation</keyword>
<evidence type="ECO:0000256" key="4">
    <source>
        <dbReference type="ARBA" id="ARBA00022950"/>
    </source>
</evidence>
<dbReference type="GO" id="GO:0008233">
    <property type="term" value="F:peptidase activity"/>
    <property type="evidence" value="ECO:0007669"/>
    <property type="project" value="UniProtKB-KW"/>
</dbReference>
<dbReference type="EMBL" id="LR797162">
    <property type="protein sequence ID" value="CAB4190926.1"/>
    <property type="molecule type" value="Genomic_DNA"/>
</dbReference>
<evidence type="ECO:0000259" key="6">
    <source>
        <dbReference type="Pfam" id="PF04586"/>
    </source>
</evidence>
<organism evidence="8">
    <name type="scientific">uncultured Caudovirales phage</name>
    <dbReference type="NCBI Taxonomy" id="2100421"/>
    <lineage>
        <taxon>Viruses</taxon>
        <taxon>Duplodnaviria</taxon>
        <taxon>Heunggongvirae</taxon>
        <taxon>Uroviricota</taxon>
        <taxon>Caudoviricetes</taxon>
        <taxon>Peduoviridae</taxon>
        <taxon>Maltschvirus</taxon>
        <taxon>Maltschvirus maltsch</taxon>
    </lineage>
</organism>
<reference evidence="8" key="1">
    <citation type="submission" date="2020-05" db="EMBL/GenBank/DDBJ databases">
        <authorList>
            <person name="Chiriac C."/>
            <person name="Salcher M."/>
            <person name="Ghai R."/>
            <person name="Kavagutti S V."/>
        </authorList>
    </citation>
    <scope>NUCLEOTIDE SEQUENCE</scope>
</reference>
<gene>
    <name evidence="7" type="ORF">UFOVP1046_15</name>
    <name evidence="8" type="ORF">UFOVP1214_4</name>
</gene>
<keyword evidence="3" id="KW-0378">Hydrolase</keyword>
<feature type="domain" description="Prohead serine protease" evidence="6">
    <location>
        <begin position="14"/>
        <end position="154"/>
    </location>
</feature>
<evidence type="ECO:0000256" key="2">
    <source>
        <dbReference type="ARBA" id="ARBA00022670"/>
    </source>
</evidence>
<evidence type="ECO:0000313" key="8">
    <source>
        <dbReference type="EMBL" id="CAB4190926.1"/>
    </source>
</evidence>
<accession>A0A6J5R8P5</accession>
<dbReference type="Pfam" id="PF04586">
    <property type="entry name" value="Peptidase_S78"/>
    <property type="match status" value="1"/>
</dbReference>
<keyword evidence="4" id="KW-0118">Viral capsid assembly</keyword>
<dbReference type="EMBL" id="LR796997">
    <property type="protein sequence ID" value="CAB4180168.1"/>
    <property type="molecule type" value="Genomic_DNA"/>
</dbReference>
<keyword evidence="2 8" id="KW-0645">Protease</keyword>
<evidence type="ECO:0000256" key="3">
    <source>
        <dbReference type="ARBA" id="ARBA00022801"/>
    </source>
</evidence>
<sequence>MNKTETPFDLVVDYREDRADGVIATMYGRAVPYDTPTMISGVEESFAPGSFDPAGVIGKPLAWRHDAPVGVITDASNEPDGLYITANILDTQQGREASVLAKAGAVKGLSVGFAPLKSLRNKTGSTVRHLSAQLFETSLTHMPAYSSAGISSIREETVMDPEETTEEAVVVSEDKEAREAIAAVREQVAKIEARSYVTEMQHPLAKYRSLGEYRLAVYNGDIEDRALFDQVTDNNPGVLPPNWSQIVRLIFDLGRPTINAFGVMSAGTSGTTFNWPYWEGDLTDIVAEQANEKDDIHSVAIDILKGTATLKTFAAGSDISYQLLQRSTPSYVDAHSRIMVNSYVQVTDIDFVGAVYGARTPVQYDIGADTDGSAFREAVFGASVDVQTATGMPAQFVLVSPAVFKTIGGWSTFFPSNYGTFNVSGTAVAQTLGVAVSGLPVILDRNIGGNAILVSNTEAAKWVEDGPRFAQAENITQLGRDVAVYGYGASMIISGAGIIGLEDI</sequence>
<keyword evidence="1" id="KW-1188">Viral release from host cell</keyword>
<dbReference type="SUPFAM" id="SSF56563">
    <property type="entry name" value="Major capsid protein gp5"/>
    <property type="match status" value="1"/>
</dbReference>
<dbReference type="InterPro" id="IPR054613">
    <property type="entry name" value="Peptidase_S78_dom"/>
</dbReference>
<dbReference type="GO" id="GO:0046797">
    <property type="term" value="P:viral procapsid maturation"/>
    <property type="evidence" value="ECO:0007669"/>
    <property type="project" value="UniProtKB-KW"/>
</dbReference>
<name>A0A6J5R8P5_9CAUD</name>
<proteinExistence type="predicted"/>
<protein>
    <submittedName>
        <fullName evidence="8">Prohead protease</fullName>
    </submittedName>
</protein>
<dbReference type="GO" id="GO:0006508">
    <property type="term" value="P:proteolysis"/>
    <property type="evidence" value="ECO:0007669"/>
    <property type="project" value="UniProtKB-KW"/>
</dbReference>
<evidence type="ECO:0000313" key="7">
    <source>
        <dbReference type="EMBL" id="CAB4180168.1"/>
    </source>
</evidence>
<evidence type="ECO:0000256" key="1">
    <source>
        <dbReference type="ARBA" id="ARBA00022612"/>
    </source>
</evidence>
<evidence type="ECO:0000256" key="5">
    <source>
        <dbReference type="ARBA" id="ARBA00023045"/>
    </source>
</evidence>